<evidence type="ECO:0000256" key="6">
    <source>
        <dbReference type="PROSITE-ProRule" id="PRU00376"/>
    </source>
</evidence>
<protein>
    <recommendedName>
        <fullName evidence="7">Protein AF-9 homolog</fullName>
    </recommendedName>
</protein>
<feature type="compositionally biased region" description="Polar residues" evidence="8">
    <location>
        <begin position="279"/>
        <end position="288"/>
    </location>
</feature>
<comment type="similarity">
    <text evidence="7">Belongs to the YAF9 family.</text>
</comment>
<reference evidence="11" key="1">
    <citation type="submission" date="2022-10" db="EMBL/GenBank/DDBJ databases">
        <title>Culturing micro-colonial fungi from biological soil crusts in the Mojave desert and describing Neophaeococcomyces mojavensis, and introducing the new genera and species Taxawa tesnikishii.</title>
        <authorList>
            <person name="Kurbessoian T."/>
            <person name="Stajich J.E."/>
        </authorList>
    </citation>
    <scope>NUCLEOTIDE SEQUENCE</scope>
    <source>
        <strain evidence="11">TK_1</strain>
    </source>
</reference>
<evidence type="ECO:0000256" key="1">
    <source>
        <dbReference type="ARBA" id="ARBA00022723"/>
    </source>
</evidence>
<comment type="subunit">
    <text evidence="7">Component of the SWR1 chromatin-remodeling complex and of the NuA4 histone acetyltransferase complex.</text>
</comment>
<evidence type="ECO:0000313" key="12">
    <source>
        <dbReference type="Proteomes" id="UP001172684"/>
    </source>
</evidence>
<evidence type="ECO:0000259" key="9">
    <source>
        <dbReference type="PROSITE" id="PS50089"/>
    </source>
</evidence>
<sequence length="368" mass="40965">MAPESDLSGEKVSTSKATNSASPDTGGAAKDHEKETIEPDDLCPICHLLLYRPVTTRRCSHTLCESCLAYWADVSLPNQIRLRPLGEVPTDDDGPDEEISAKCPMCRTLTVASFNASLEETLKSRYPGQYAERQAEEETTSAATYSLKTLTVYIGNLHRLTRPAHSMSANSHEWKFFVRPSRTDIIDHVIIHLHPTFRPPVLGFEHPPYEVRRVGWGTFRIDTEIQLERGWQWVSNDADTALNGQENGSLPLHWYLDFVGHGSQGRIKLKIKKVPILPTANSSPTASPRSYGEESSFESENMSEDSDAWDADVDEESEPIETGSEETEVAGNEGPDEEGTDDMNTDERPETSETDSVYSDETWQGLSS</sequence>
<feature type="domain" description="YEATS" evidence="10">
    <location>
        <begin position="142"/>
        <end position="368"/>
    </location>
</feature>
<evidence type="ECO:0000256" key="7">
    <source>
        <dbReference type="RuleBase" id="RU367117"/>
    </source>
</evidence>
<dbReference type="PROSITE" id="PS00518">
    <property type="entry name" value="ZF_RING_1"/>
    <property type="match status" value="1"/>
</dbReference>
<keyword evidence="7" id="KW-0156">Chromatin regulator</keyword>
<evidence type="ECO:0000256" key="3">
    <source>
        <dbReference type="ARBA" id="ARBA00022833"/>
    </source>
</evidence>
<keyword evidence="2 5" id="KW-0863">Zinc-finger</keyword>
<keyword evidence="7" id="KW-0804">Transcription</keyword>
<dbReference type="Pfam" id="PF13923">
    <property type="entry name" value="zf-C3HC4_2"/>
    <property type="match status" value="1"/>
</dbReference>
<comment type="function">
    <text evidence="7">Component of the SWR1 complex which mediates the ATP-dependent exchange of histone H2A for an H2A variant leading to transcriptional regulation of selected genes by chromatin remodeling. Component of the NuA4 histone acetyltransferase complex which is involved in transcriptional activation of selected genes principally by acetylation of nucleosomal histones H4 and H2A. The NuA4 complex is also involved in DNA repair. Yaf9 may also be required for viability in conditions in which the structural integrity of the spindle is compromised.</text>
</comment>
<dbReference type="Proteomes" id="UP001172684">
    <property type="component" value="Unassembled WGS sequence"/>
</dbReference>
<proteinExistence type="inferred from homology"/>
<dbReference type="SMART" id="SM00184">
    <property type="entry name" value="RING"/>
    <property type="match status" value="1"/>
</dbReference>
<keyword evidence="1" id="KW-0479">Metal-binding</keyword>
<evidence type="ECO:0000256" key="4">
    <source>
        <dbReference type="ARBA" id="ARBA00023242"/>
    </source>
</evidence>
<comment type="caution">
    <text evidence="11">The sequence shown here is derived from an EMBL/GenBank/DDBJ whole genome shotgun (WGS) entry which is preliminary data.</text>
</comment>
<dbReference type="InterPro" id="IPR013083">
    <property type="entry name" value="Znf_RING/FYVE/PHD"/>
</dbReference>
<dbReference type="InterPro" id="IPR038704">
    <property type="entry name" value="YEAST_sf"/>
</dbReference>
<name>A0ABQ9P331_9PEZI</name>
<gene>
    <name evidence="7" type="primary">YAF9</name>
    <name evidence="11" type="ORF">H2201_002266</name>
</gene>
<keyword evidence="7" id="KW-0175">Coiled coil</keyword>
<keyword evidence="7" id="KW-0234">DNA repair</keyword>
<feature type="region of interest" description="Disordered" evidence="8">
    <location>
        <begin position="278"/>
        <end position="368"/>
    </location>
</feature>
<dbReference type="Gene3D" id="3.30.40.10">
    <property type="entry name" value="Zinc/RING finger domain, C3HC4 (zinc finger)"/>
    <property type="match status" value="1"/>
</dbReference>
<keyword evidence="7" id="KW-0963">Cytoplasm</keyword>
<keyword evidence="7" id="KW-0805">Transcription regulation</keyword>
<keyword evidence="7" id="KW-0010">Activator</keyword>
<dbReference type="PANTHER" id="PTHR23195">
    <property type="entry name" value="YEATS DOMAIN"/>
    <property type="match status" value="1"/>
</dbReference>
<dbReference type="Gene3D" id="2.60.40.1970">
    <property type="entry name" value="YEATS domain"/>
    <property type="match status" value="1"/>
</dbReference>
<dbReference type="InterPro" id="IPR017907">
    <property type="entry name" value="Znf_RING_CS"/>
</dbReference>
<feature type="region of interest" description="Disordered" evidence="8">
    <location>
        <begin position="1"/>
        <end position="33"/>
    </location>
</feature>
<accession>A0ABQ9P331</accession>
<dbReference type="EMBL" id="JAPDRL010000011">
    <property type="protein sequence ID" value="KAJ9667731.1"/>
    <property type="molecule type" value="Genomic_DNA"/>
</dbReference>
<keyword evidence="12" id="KW-1185">Reference proteome</keyword>
<feature type="domain" description="RING-type" evidence="9">
    <location>
        <begin position="43"/>
        <end position="107"/>
    </location>
</feature>
<dbReference type="PROSITE" id="PS50089">
    <property type="entry name" value="ZF_RING_2"/>
    <property type="match status" value="1"/>
</dbReference>
<evidence type="ECO:0000259" key="10">
    <source>
        <dbReference type="PROSITE" id="PS51037"/>
    </source>
</evidence>
<evidence type="ECO:0000256" key="2">
    <source>
        <dbReference type="ARBA" id="ARBA00022771"/>
    </source>
</evidence>
<comment type="domain">
    <text evidence="7">The coiled-coil domain is required for assembly into the NuA4 complex.</text>
</comment>
<keyword evidence="7" id="KW-0227">DNA damage</keyword>
<comment type="subcellular location">
    <subcellularLocation>
        <location evidence="7">Nucleus</location>
    </subcellularLocation>
    <subcellularLocation>
        <location evidence="7">Cytoplasm</location>
    </subcellularLocation>
</comment>
<dbReference type="InterPro" id="IPR055129">
    <property type="entry name" value="YEATS_dom"/>
</dbReference>
<feature type="compositionally biased region" description="Polar residues" evidence="8">
    <location>
        <begin position="11"/>
        <end position="23"/>
    </location>
</feature>
<organism evidence="11 12">
    <name type="scientific">Coniosporium apollinis</name>
    <dbReference type="NCBI Taxonomy" id="61459"/>
    <lineage>
        <taxon>Eukaryota</taxon>
        <taxon>Fungi</taxon>
        <taxon>Dikarya</taxon>
        <taxon>Ascomycota</taxon>
        <taxon>Pezizomycotina</taxon>
        <taxon>Dothideomycetes</taxon>
        <taxon>Dothideomycetes incertae sedis</taxon>
        <taxon>Coniosporium</taxon>
    </lineage>
</organism>
<keyword evidence="4 6" id="KW-0539">Nucleus</keyword>
<dbReference type="InterPro" id="IPR005033">
    <property type="entry name" value="YEATS"/>
</dbReference>
<dbReference type="PROSITE" id="PS51037">
    <property type="entry name" value="YEATS"/>
    <property type="match status" value="1"/>
</dbReference>
<dbReference type="Pfam" id="PF03366">
    <property type="entry name" value="YEATS"/>
    <property type="match status" value="1"/>
</dbReference>
<feature type="compositionally biased region" description="Polar residues" evidence="8">
    <location>
        <begin position="354"/>
        <end position="368"/>
    </location>
</feature>
<evidence type="ECO:0000256" key="5">
    <source>
        <dbReference type="PROSITE-ProRule" id="PRU00175"/>
    </source>
</evidence>
<feature type="compositionally biased region" description="Acidic residues" evidence="8">
    <location>
        <begin position="295"/>
        <end position="344"/>
    </location>
</feature>
<dbReference type="InterPro" id="IPR001841">
    <property type="entry name" value="Znf_RING"/>
</dbReference>
<evidence type="ECO:0000313" key="11">
    <source>
        <dbReference type="EMBL" id="KAJ9667731.1"/>
    </source>
</evidence>
<evidence type="ECO:0000256" key="8">
    <source>
        <dbReference type="SAM" id="MobiDB-lite"/>
    </source>
</evidence>
<keyword evidence="3" id="KW-0862">Zinc</keyword>
<dbReference type="SUPFAM" id="SSF57850">
    <property type="entry name" value="RING/U-box"/>
    <property type="match status" value="1"/>
</dbReference>